<dbReference type="EMBL" id="KE345823">
    <property type="protein sequence ID" value="EXC17774.1"/>
    <property type="molecule type" value="Genomic_DNA"/>
</dbReference>
<accession>W9SMU9</accession>
<keyword evidence="3" id="KW-1185">Reference proteome</keyword>
<feature type="region of interest" description="Disordered" evidence="1">
    <location>
        <begin position="90"/>
        <end position="141"/>
    </location>
</feature>
<organism evidence="2 3">
    <name type="scientific">Morus notabilis</name>
    <dbReference type="NCBI Taxonomy" id="981085"/>
    <lineage>
        <taxon>Eukaryota</taxon>
        <taxon>Viridiplantae</taxon>
        <taxon>Streptophyta</taxon>
        <taxon>Embryophyta</taxon>
        <taxon>Tracheophyta</taxon>
        <taxon>Spermatophyta</taxon>
        <taxon>Magnoliopsida</taxon>
        <taxon>eudicotyledons</taxon>
        <taxon>Gunneridae</taxon>
        <taxon>Pentapetalae</taxon>
        <taxon>rosids</taxon>
        <taxon>fabids</taxon>
        <taxon>Rosales</taxon>
        <taxon>Moraceae</taxon>
        <taxon>Moreae</taxon>
        <taxon>Morus</taxon>
    </lineage>
</organism>
<evidence type="ECO:0000313" key="3">
    <source>
        <dbReference type="Proteomes" id="UP000030645"/>
    </source>
</evidence>
<protein>
    <submittedName>
        <fullName evidence="2">Uncharacterized protein</fullName>
    </submittedName>
</protein>
<name>W9SMU9_9ROSA</name>
<evidence type="ECO:0000256" key="1">
    <source>
        <dbReference type="SAM" id="MobiDB-lite"/>
    </source>
</evidence>
<dbReference type="Proteomes" id="UP000030645">
    <property type="component" value="Unassembled WGS sequence"/>
</dbReference>
<evidence type="ECO:0000313" key="2">
    <source>
        <dbReference type="EMBL" id="EXC17774.1"/>
    </source>
</evidence>
<reference evidence="3" key="1">
    <citation type="submission" date="2013-01" db="EMBL/GenBank/DDBJ databases">
        <title>Draft Genome Sequence of a Mulberry Tree, Morus notabilis C.K. Schneid.</title>
        <authorList>
            <person name="He N."/>
            <person name="Zhao S."/>
        </authorList>
    </citation>
    <scope>NUCLEOTIDE SEQUENCE</scope>
</reference>
<dbReference type="AlphaFoldDB" id="W9SMU9"/>
<proteinExistence type="predicted"/>
<feature type="compositionally biased region" description="Basic and acidic residues" evidence="1">
    <location>
        <begin position="109"/>
        <end position="131"/>
    </location>
</feature>
<sequence length="141" mass="15497">MAAESTRGRRRRTELAIPKSEIHGDGMNRARTPQKRTPPRDQKLRQIYRRRHSQILNFAKTNAGDGPLTELFSLRVVGGATTLLAPLLGLPRPTRGPGIGVTAAGSSRVRGDSDSEERRARTSRTDMESPIHHAIAQISTP</sequence>
<gene>
    <name evidence="2" type="ORF">L484_023125</name>
</gene>
<feature type="region of interest" description="Disordered" evidence="1">
    <location>
        <begin position="1"/>
        <end position="44"/>
    </location>
</feature>